<keyword evidence="2" id="KW-0812">Transmembrane</keyword>
<evidence type="ECO:0000313" key="3">
    <source>
        <dbReference type="EMBL" id="MDR6434667.1"/>
    </source>
</evidence>
<keyword evidence="2" id="KW-0472">Membrane</keyword>
<dbReference type="InterPro" id="IPR050445">
    <property type="entry name" value="Bact_polysacc_biosynth/exp"/>
</dbReference>
<sequence>MNHVIRKVGALAAKKKLRWQMSITAASFVCMVVIPTILVGLYYAFVASDQYRSETLFAVRGTTTSPLSALGLAALPGANVQSGDSYIVSDYIKSTQIIIDALKERGVDLRRYFSKSSIDYFYRIKPDLPFEKFVKYWQNVSAVEFNSTTGITTFRIKAFSAEDAHEISQTVIAVSEKLVNRLSDSARKQLISTAQDEVSRTEARLKIARNSVEEFRNKEQALDPQLVAQSEQAIIKELQVSLADLQARRSALSQTTRDSPTLRVLDRQISAIERQIDDQKKRVGSGGGQEGSSNSTTDQINLSRIYTAYSGLLLEQEFAEKAYTAALMALEQSLVEARKQERYFALVVEPSQPDAAMYPKKTTNTFLTFSACILLWLLLYLIIQSVRDHAI</sequence>
<accession>A0ABU1MFN0</accession>
<dbReference type="PANTHER" id="PTHR32309:SF13">
    <property type="entry name" value="FERRIC ENTEROBACTIN TRANSPORT PROTEIN FEPE"/>
    <property type="match status" value="1"/>
</dbReference>
<protein>
    <submittedName>
        <fullName evidence="3">Capsular polysaccharide transport system permease protein</fullName>
    </submittedName>
</protein>
<proteinExistence type="predicted"/>
<evidence type="ECO:0000313" key="4">
    <source>
        <dbReference type="Proteomes" id="UP001184614"/>
    </source>
</evidence>
<reference evidence="3 4" key="1">
    <citation type="submission" date="2023-07" db="EMBL/GenBank/DDBJ databases">
        <title>Sorghum-associated microbial communities from plants grown in Nebraska, USA.</title>
        <authorList>
            <person name="Schachtman D."/>
        </authorList>
    </citation>
    <scope>NUCLEOTIDE SEQUENCE [LARGE SCALE GENOMIC DNA]</scope>
    <source>
        <strain evidence="3 4">DS1730</strain>
    </source>
</reference>
<comment type="caution">
    <text evidence="3">The sequence shown here is derived from an EMBL/GenBank/DDBJ whole genome shotgun (WGS) entry which is preliminary data.</text>
</comment>
<dbReference type="Proteomes" id="UP001184614">
    <property type="component" value="Unassembled WGS sequence"/>
</dbReference>
<evidence type="ECO:0000256" key="2">
    <source>
        <dbReference type="SAM" id="Phobius"/>
    </source>
</evidence>
<evidence type="ECO:0000256" key="1">
    <source>
        <dbReference type="SAM" id="MobiDB-lite"/>
    </source>
</evidence>
<feature type="transmembrane region" description="Helical" evidence="2">
    <location>
        <begin position="366"/>
        <end position="383"/>
    </location>
</feature>
<organism evidence="3 4">
    <name type="scientific">Brucella pseudogrignonensis</name>
    <dbReference type="NCBI Taxonomy" id="419475"/>
    <lineage>
        <taxon>Bacteria</taxon>
        <taxon>Pseudomonadati</taxon>
        <taxon>Pseudomonadota</taxon>
        <taxon>Alphaproteobacteria</taxon>
        <taxon>Hyphomicrobiales</taxon>
        <taxon>Brucellaceae</taxon>
        <taxon>Brucella/Ochrobactrum group</taxon>
        <taxon>Brucella</taxon>
    </lineage>
</organism>
<dbReference type="EMBL" id="JAVDQT010000013">
    <property type="protein sequence ID" value="MDR6434667.1"/>
    <property type="molecule type" value="Genomic_DNA"/>
</dbReference>
<feature type="region of interest" description="Disordered" evidence="1">
    <location>
        <begin position="276"/>
        <end position="296"/>
    </location>
</feature>
<keyword evidence="2" id="KW-1133">Transmembrane helix</keyword>
<name>A0ABU1MFN0_9HYPH</name>
<dbReference type="RefSeq" id="WP_310016136.1">
    <property type="nucleotide sequence ID" value="NZ_JAVDQT010000013.1"/>
</dbReference>
<gene>
    <name evidence="3" type="ORF">J2782_004420</name>
</gene>
<feature type="transmembrane region" description="Helical" evidence="2">
    <location>
        <begin position="21"/>
        <end position="45"/>
    </location>
</feature>
<dbReference type="PANTHER" id="PTHR32309">
    <property type="entry name" value="TYROSINE-PROTEIN KINASE"/>
    <property type="match status" value="1"/>
</dbReference>
<keyword evidence="4" id="KW-1185">Reference proteome</keyword>